<dbReference type="GO" id="GO:0005576">
    <property type="term" value="C:extracellular region"/>
    <property type="evidence" value="ECO:0007669"/>
    <property type="project" value="UniProtKB-SubCell"/>
</dbReference>
<evidence type="ECO:0000313" key="10">
    <source>
        <dbReference type="EMBL" id="PYH46896.1"/>
    </source>
</evidence>
<gene>
    <name evidence="10" type="ORF">BP01DRAFT_414819</name>
</gene>
<dbReference type="EC" id="3.5.4.4" evidence="4"/>
<dbReference type="SUPFAM" id="SSF51556">
    <property type="entry name" value="Metallo-dependent hydrolases"/>
    <property type="match status" value="1"/>
</dbReference>
<evidence type="ECO:0000256" key="4">
    <source>
        <dbReference type="ARBA" id="ARBA00012784"/>
    </source>
</evidence>
<dbReference type="RefSeq" id="XP_025432878.1">
    <property type="nucleotide sequence ID" value="XM_025579080.1"/>
</dbReference>
<evidence type="ECO:0000256" key="6">
    <source>
        <dbReference type="ARBA" id="ARBA00022723"/>
    </source>
</evidence>
<dbReference type="Gene3D" id="3.20.20.140">
    <property type="entry name" value="Metal-dependent hydrolases"/>
    <property type="match status" value="1"/>
</dbReference>
<dbReference type="PANTHER" id="PTHR11409:SF39">
    <property type="entry name" value="ADENOSINE DEAMINASE 2"/>
    <property type="match status" value="1"/>
</dbReference>
<dbReference type="EMBL" id="KZ821226">
    <property type="protein sequence ID" value="PYH46896.1"/>
    <property type="molecule type" value="Genomic_DNA"/>
</dbReference>
<evidence type="ECO:0000313" key="11">
    <source>
        <dbReference type="Proteomes" id="UP000248349"/>
    </source>
</evidence>
<dbReference type="GO" id="GO:0046872">
    <property type="term" value="F:metal ion binding"/>
    <property type="evidence" value="ECO:0007669"/>
    <property type="project" value="UniProtKB-KW"/>
</dbReference>
<dbReference type="InterPro" id="IPR006330">
    <property type="entry name" value="Ado/ade_deaminase"/>
</dbReference>
<keyword evidence="6" id="KW-0479">Metal-binding</keyword>
<dbReference type="OrthoDB" id="7202371at2759"/>
<sequence length="559" mass="63028">MTTNDKEWELEQGIPQLEDPFIQQYLKGRDSLILQEQKQQHDFNLRRAQTAVAVRAGKIVSQIRDRESAQFLSSSAQALPFVDREYIQRSDLWKIVQRMPKGSLLNASIHSFIDIDKLVDLILSTAGLHISAPRPLSSFAVRQDSLVAFQYASASTEQSAEDKGATIWSDDYLPSRLVSVQQAASSCPDGGEVGFRTWLKRNLTGGANDEQLQQNSGRSAAAPIINSLLSYEPILRACLRTVFANLAANGVDYAEFRHNFSHPYRREGNKSPDEDQSEWCHVFEQELQRFQKTEEGRGFHGARIIWTANRSLSNRDLADNMQTCIFAKYDYPGVICGFDLAEMDRDARPLSDLVPVLFWFRKECMDAGLEIPFLFHAGEMSGSEKGHANQGLFDAILLGTRRICEGSTLYKHPLLIELVKEKKILVEFNPSLPSSTPILSALLSRGVPVALCDSNTPDRDQRGANGFTRELWRVLLHGDDHTDLAGLTMLVENSIRWSCYDDQPTAEWLSDIGDGILGDKVKARRLQEWWARFEQFCEWVTETFGAEEGTESQSVIEPM</sequence>
<evidence type="ECO:0000256" key="8">
    <source>
        <dbReference type="ARBA" id="ARBA00022801"/>
    </source>
</evidence>
<dbReference type="Proteomes" id="UP000248349">
    <property type="component" value="Unassembled WGS sequence"/>
</dbReference>
<keyword evidence="7" id="KW-0732">Signal</keyword>
<protein>
    <recommendedName>
        <fullName evidence="4">adenosine deaminase</fullName>
        <ecNumber evidence="4">3.5.4.4</ecNumber>
    </recommendedName>
</protein>
<proteinExistence type="inferred from homology"/>
<evidence type="ECO:0000256" key="2">
    <source>
        <dbReference type="ARBA" id="ARBA00004613"/>
    </source>
</evidence>
<keyword evidence="11" id="KW-1185">Reference proteome</keyword>
<evidence type="ECO:0000256" key="1">
    <source>
        <dbReference type="ARBA" id="ARBA00001947"/>
    </source>
</evidence>
<dbReference type="STRING" id="1450539.A0A318ZH57"/>
<comment type="catalytic activity">
    <reaction evidence="9">
        <text>adenosine + H2O + H(+) = inosine + NH4(+)</text>
        <dbReference type="Rhea" id="RHEA:24408"/>
        <dbReference type="ChEBI" id="CHEBI:15377"/>
        <dbReference type="ChEBI" id="CHEBI:15378"/>
        <dbReference type="ChEBI" id="CHEBI:16335"/>
        <dbReference type="ChEBI" id="CHEBI:17596"/>
        <dbReference type="ChEBI" id="CHEBI:28938"/>
        <dbReference type="EC" id="3.5.4.4"/>
    </reaction>
</comment>
<comment type="subcellular location">
    <subcellularLocation>
        <location evidence="2">Secreted</location>
    </subcellularLocation>
</comment>
<dbReference type="AlphaFoldDB" id="A0A318ZH57"/>
<keyword evidence="5" id="KW-0964">Secreted</keyword>
<evidence type="ECO:0000256" key="7">
    <source>
        <dbReference type="ARBA" id="ARBA00022729"/>
    </source>
</evidence>
<dbReference type="GO" id="GO:0006154">
    <property type="term" value="P:adenosine catabolic process"/>
    <property type="evidence" value="ECO:0007669"/>
    <property type="project" value="TreeGrafter"/>
</dbReference>
<comment type="cofactor">
    <cofactor evidence="1">
        <name>Zn(2+)</name>
        <dbReference type="ChEBI" id="CHEBI:29105"/>
    </cofactor>
</comment>
<evidence type="ECO:0000256" key="3">
    <source>
        <dbReference type="ARBA" id="ARBA00006083"/>
    </source>
</evidence>
<dbReference type="PANTHER" id="PTHR11409">
    <property type="entry name" value="ADENOSINE DEAMINASE"/>
    <property type="match status" value="1"/>
</dbReference>
<accession>A0A318ZH57</accession>
<organism evidence="10 11">
    <name type="scientific">Aspergillus saccharolyticus JOP 1030-1</name>
    <dbReference type="NCBI Taxonomy" id="1450539"/>
    <lineage>
        <taxon>Eukaryota</taxon>
        <taxon>Fungi</taxon>
        <taxon>Dikarya</taxon>
        <taxon>Ascomycota</taxon>
        <taxon>Pezizomycotina</taxon>
        <taxon>Eurotiomycetes</taxon>
        <taxon>Eurotiomycetidae</taxon>
        <taxon>Eurotiales</taxon>
        <taxon>Aspergillaceae</taxon>
        <taxon>Aspergillus</taxon>
        <taxon>Aspergillus subgen. Circumdati</taxon>
    </lineage>
</organism>
<name>A0A318ZH57_9EURO</name>
<dbReference type="InterPro" id="IPR032466">
    <property type="entry name" value="Metal_Hydrolase"/>
</dbReference>
<dbReference type="GO" id="GO:0004000">
    <property type="term" value="F:adenosine deaminase activity"/>
    <property type="evidence" value="ECO:0007669"/>
    <property type="project" value="TreeGrafter"/>
</dbReference>
<evidence type="ECO:0000256" key="9">
    <source>
        <dbReference type="ARBA" id="ARBA00047764"/>
    </source>
</evidence>
<dbReference type="FunFam" id="3.20.20.140:FF:000017">
    <property type="entry name" value="Adenosine deaminase 2"/>
    <property type="match status" value="1"/>
</dbReference>
<comment type="similarity">
    <text evidence="3">Belongs to the metallo-dependent hydrolases superfamily. Adenosine and AMP deaminases family. ADGF subfamily.</text>
</comment>
<evidence type="ECO:0000256" key="5">
    <source>
        <dbReference type="ARBA" id="ARBA00022525"/>
    </source>
</evidence>
<dbReference type="GO" id="GO:0046103">
    <property type="term" value="P:inosine biosynthetic process"/>
    <property type="evidence" value="ECO:0007669"/>
    <property type="project" value="TreeGrafter"/>
</dbReference>
<dbReference type="GeneID" id="37080309"/>
<keyword evidence="8" id="KW-0378">Hydrolase</keyword>
<reference evidence="10 11" key="1">
    <citation type="submission" date="2016-12" db="EMBL/GenBank/DDBJ databases">
        <title>The genomes of Aspergillus section Nigri reveals drivers in fungal speciation.</title>
        <authorList>
            <consortium name="DOE Joint Genome Institute"/>
            <person name="Vesth T.C."/>
            <person name="Nybo J."/>
            <person name="Theobald S."/>
            <person name="Brandl J."/>
            <person name="Frisvad J.C."/>
            <person name="Nielsen K.F."/>
            <person name="Lyhne E.K."/>
            <person name="Kogle M.E."/>
            <person name="Kuo A."/>
            <person name="Riley R."/>
            <person name="Clum A."/>
            <person name="Nolan M."/>
            <person name="Lipzen A."/>
            <person name="Salamov A."/>
            <person name="Henrissat B."/>
            <person name="Wiebenga A."/>
            <person name="De Vries R.P."/>
            <person name="Grigoriev I.V."/>
            <person name="Mortensen U.H."/>
            <person name="Andersen M.R."/>
            <person name="Baker S.E."/>
        </authorList>
    </citation>
    <scope>NUCLEOTIDE SEQUENCE [LARGE SCALE GENOMIC DNA]</scope>
    <source>
        <strain evidence="10 11">JOP 1030-1</strain>
    </source>
</reference>